<proteinExistence type="predicted"/>
<dbReference type="Proteomes" id="UP001369815">
    <property type="component" value="Unassembled WGS sequence"/>
</dbReference>
<dbReference type="Pfam" id="PF14856">
    <property type="entry name" value="Hce2"/>
    <property type="match status" value="1"/>
</dbReference>
<gene>
    <name evidence="2" type="ORF">Daesc_002687</name>
</gene>
<reference evidence="2 3" key="1">
    <citation type="journal article" date="2024" name="Front Chem Biol">
        <title>Unveiling the potential of Daldinia eschscholtzii MFLUCC 19-0629 through bioactivity and bioinformatics studies for enhanced sustainable agriculture production.</title>
        <authorList>
            <person name="Brooks S."/>
            <person name="Weaver J.A."/>
            <person name="Klomchit A."/>
            <person name="Alharthi S.A."/>
            <person name="Onlamun T."/>
            <person name="Nurani R."/>
            <person name="Vong T.K."/>
            <person name="Alberti F."/>
            <person name="Greco C."/>
        </authorList>
    </citation>
    <scope>NUCLEOTIDE SEQUENCE [LARGE SCALE GENOMIC DNA]</scope>
    <source>
        <strain evidence="2">MFLUCC 19-0629</strain>
    </source>
</reference>
<feature type="domain" description="Ecp2 effector protein-like" evidence="1">
    <location>
        <begin position="124"/>
        <end position="228"/>
    </location>
</feature>
<organism evidence="2 3">
    <name type="scientific">Daldinia eschscholtzii</name>
    <dbReference type="NCBI Taxonomy" id="292717"/>
    <lineage>
        <taxon>Eukaryota</taxon>
        <taxon>Fungi</taxon>
        <taxon>Dikarya</taxon>
        <taxon>Ascomycota</taxon>
        <taxon>Pezizomycotina</taxon>
        <taxon>Sordariomycetes</taxon>
        <taxon>Xylariomycetidae</taxon>
        <taxon>Xylariales</taxon>
        <taxon>Hypoxylaceae</taxon>
        <taxon>Daldinia</taxon>
    </lineage>
</organism>
<dbReference type="InterPro" id="IPR029226">
    <property type="entry name" value="Ecp2-like"/>
</dbReference>
<evidence type="ECO:0000313" key="3">
    <source>
        <dbReference type="Proteomes" id="UP001369815"/>
    </source>
</evidence>
<accession>A0AAX6MRM5</accession>
<protein>
    <recommendedName>
        <fullName evidence="1">Ecp2 effector protein-like domain-containing protein</fullName>
    </recommendedName>
</protein>
<sequence length="240" mass="26177">MAGLGCKRLKQNVLINPHHWILFPTNDVSQMRLRCYLAAEHEPSTNDGQYQISPLIGYAAIDLNKFRMRLRQILTSLVIPAIVGGLPTKPREAQTCQLYKFAETPINPPACWAWYAEASQPSDYCGASTFESIASASPPSATWLDSCTSLRTAQLSSPRDFLLADYATDKFNTLLVSDSCSFQIQPATPPSSDQVYVGGIDVVDILESAIAASRKADGSIGIEGSMTCSPGIVRWRMVAI</sequence>
<comment type="caution">
    <text evidence="2">The sequence shown here is derived from an EMBL/GenBank/DDBJ whole genome shotgun (WGS) entry which is preliminary data.</text>
</comment>
<evidence type="ECO:0000259" key="1">
    <source>
        <dbReference type="Pfam" id="PF14856"/>
    </source>
</evidence>
<name>A0AAX6MRM5_9PEZI</name>
<dbReference type="EMBL" id="JBANMG010000003">
    <property type="protein sequence ID" value="KAK6955057.1"/>
    <property type="molecule type" value="Genomic_DNA"/>
</dbReference>
<dbReference type="AlphaFoldDB" id="A0AAX6MRM5"/>
<keyword evidence="3" id="KW-1185">Reference proteome</keyword>
<evidence type="ECO:0000313" key="2">
    <source>
        <dbReference type="EMBL" id="KAK6955057.1"/>
    </source>
</evidence>